<dbReference type="InterPro" id="IPR043129">
    <property type="entry name" value="ATPase_NBD"/>
</dbReference>
<dbReference type="Proteomes" id="UP000009168">
    <property type="component" value="Unassembled WGS sequence"/>
</dbReference>
<keyword evidence="4" id="KW-1185">Reference proteome</keyword>
<evidence type="ECO:0000313" key="4">
    <source>
        <dbReference type="Proteomes" id="UP000009168"/>
    </source>
</evidence>
<dbReference type="OrthoDB" id="337660at2759"/>
<evidence type="ECO:0000256" key="2">
    <source>
        <dbReference type="RuleBase" id="RU000487"/>
    </source>
</evidence>
<comment type="similarity">
    <text evidence="2">Belongs to the actin family.</text>
</comment>
<dbReference type="AlphaFoldDB" id="I7LUE4"/>
<dbReference type="SMART" id="SM00268">
    <property type="entry name" value="ACTIN"/>
    <property type="match status" value="1"/>
</dbReference>
<dbReference type="PANTHER" id="PTHR11937">
    <property type="entry name" value="ACTIN"/>
    <property type="match status" value="1"/>
</dbReference>
<gene>
    <name evidence="3" type="ORF">TTHERM_00295070</name>
</gene>
<dbReference type="InterPro" id="IPR004000">
    <property type="entry name" value="Actin"/>
</dbReference>
<comment type="catalytic activity">
    <reaction evidence="1">
        <text>ATP + H2O = ADP + phosphate + H(+)</text>
        <dbReference type="Rhea" id="RHEA:13065"/>
        <dbReference type="ChEBI" id="CHEBI:15377"/>
        <dbReference type="ChEBI" id="CHEBI:15378"/>
        <dbReference type="ChEBI" id="CHEBI:30616"/>
        <dbReference type="ChEBI" id="CHEBI:43474"/>
        <dbReference type="ChEBI" id="CHEBI:456216"/>
    </reaction>
</comment>
<dbReference type="SUPFAM" id="SSF53067">
    <property type="entry name" value="Actin-like ATPase domain"/>
    <property type="match status" value="2"/>
</dbReference>
<reference evidence="4" key="1">
    <citation type="journal article" date="2006" name="PLoS Biol.">
        <title>Macronuclear genome sequence of the ciliate Tetrahymena thermophila, a model eukaryote.</title>
        <authorList>
            <person name="Eisen J.A."/>
            <person name="Coyne R.S."/>
            <person name="Wu M."/>
            <person name="Wu D."/>
            <person name="Thiagarajan M."/>
            <person name="Wortman J.R."/>
            <person name="Badger J.H."/>
            <person name="Ren Q."/>
            <person name="Amedeo P."/>
            <person name="Jones K.M."/>
            <person name="Tallon L.J."/>
            <person name="Delcher A.L."/>
            <person name="Salzberg S.L."/>
            <person name="Silva J.C."/>
            <person name="Haas B.J."/>
            <person name="Majoros W.H."/>
            <person name="Farzad M."/>
            <person name="Carlton J.M."/>
            <person name="Smith R.K. Jr."/>
            <person name="Garg J."/>
            <person name="Pearlman R.E."/>
            <person name="Karrer K.M."/>
            <person name="Sun L."/>
            <person name="Manning G."/>
            <person name="Elde N.C."/>
            <person name="Turkewitz A.P."/>
            <person name="Asai D.J."/>
            <person name="Wilkes D.E."/>
            <person name="Wang Y."/>
            <person name="Cai H."/>
            <person name="Collins K."/>
            <person name="Stewart B.A."/>
            <person name="Lee S.R."/>
            <person name="Wilamowska K."/>
            <person name="Weinberg Z."/>
            <person name="Ruzzo W.L."/>
            <person name="Wloga D."/>
            <person name="Gaertig J."/>
            <person name="Frankel J."/>
            <person name="Tsao C.-C."/>
            <person name="Gorovsky M.A."/>
            <person name="Keeling P.J."/>
            <person name="Waller R.F."/>
            <person name="Patron N.J."/>
            <person name="Cherry J.M."/>
            <person name="Stover N.A."/>
            <person name="Krieger C.J."/>
            <person name="del Toro C."/>
            <person name="Ryder H.F."/>
            <person name="Williamson S.C."/>
            <person name="Barbeau R.A."/>
            <person name="Hamilton E.P."/>
            <person name="Orias E."/>
        </authorList>
    </citation>
    <scope>NUCLEOTIDE SEQUENCE [LARGE SCALE GENOMIC DNA]</scope>
    <source>
        <strain evidence="4">SB210</strain>
    </source>
</reference>
<accession>I7LUE4</accession>
<dbReference type="Gene3D" id="3.90.640.10">
    <property type="entry name" value="Actin, Chain A, domain 4"/>
    <property type="match status" value="1"/>
</dbReference>
<dbReference type="STRING" id="312017.I7LUE4"/>
<evidence type="ECO:0000256" key="1">
    <source>
        <dbReference type="ARBA" id="ARBA00049360"/>
    </source>
</evidence>
<sequence>MDKFRIRSNDKSGIIFDIGIAYTKIGFTGDNGPIRIIRTPSELFSEFKDKIPILKNKKQPQDFIQAFEEGEQRLNESQIEGNNQLPLQKSETQQIYEQETFIANSLQNIQNLNEKIDIFLNHLFYYELLQKLTNKIIYICKNHLIPHEFYDKLGTILFNKYEITKIQFVLNNSLPLYITGQLSGLVVECGYYDTQITPIYEGYPLMNCLITSKCGGYLINKFLKNYLLKDNSNINFQNIDFLQLEDIKFKYCKLLLKNQEDQYSINEEMIQKAKQTLIPTSLIASQIEQQTQLEKSQKSNQIHQQKIQLSYYTSTKSLSQGLFGNVDSDEPNIAYSILQALQKCDPSVAIKVSKNIIISGGVASTRGFYERLRQEILFQIENNPQVQDLKYLKKYLSFTRINYPPNTLPWIGASIINQLNPNEKYCITVEKFRQNSSQIPDIFGNDYVYMLNQNSKDQEQGNEADDII</sequence>
<dbReference type="KEGG" id="tet:TTHERM_00295070"/>
<dbReference type="GeneID" id="7829479"/>
<dbReference type="RefSeq" id="XP_001013139.2">
    <property type="nucleotide sequence ID" value="XM_001013139.2"/>
</dbReference>
<dbReference type="InParanoid" id="I7LUE4"/>
<evidence type="ECO:0000313" key="3">
    <source>
        <dbReference type="EMBL" id="EAR92894.2"/>
    </source>
</evidence>
<protein>
    <submittedName>
        <fullName evidence="3">Actin</fullName>
    </submittedName>
</protein>
<dbReference type="Gene3D" id="3.30.420.40">
    <property type="match status" value="2"/>
</dbReference>
<organism evidence="3 4">
    <name type="scientific">Tetrahymena thermophila (strain SB210)</name>
    <dbReference type="NCBI Taxonomy" id="312017"/>
    <lineage>
        <taxon>Eukaryota</taxon>
        <taxon>Sar</taxon>
        <taxon>Alveolata</taxon>
        <taxon>Ciliophora</taxon>
        <taxon>Intramacronucleata</taxon>
        <taxon>Oligohymenophorea</taxon>
        <taxon>Hymenostomatida</taxon>
        <taxon>Tetrahymenina</taxon>
        <taxon>Tetrahymenidae</taxon>
        <taxon>Tetrahymena</taxon>
    </lineage>
</organism>
<dbReference type="EMBL" id="GG662740">
    <property type="protein sequence ID" value="EAR92894.2"/>
    <property type="molecule type" value="Genomic_DNA"/>
</dbReference>
<dbReference type="Pfam" id="PF00022">
    <property type="entry name" value="Actin"/>
    <property type="match status" value="1"/>
</dbReference>
<proteinExistence type="inferred from homology"/>
<name>I7LUE4_TETTS</name>